<dbReference type="OrthoDB" id="5871103at2759"/>
<evidence type="ECO:0000313" key="4">
    <source>
        <dbReference type="WBParaSite" id="HPLM_0001117801-mRNA-1"/>
    </source>
</evidence>
<feature type="region of interest" description="Disordered" evidence="1">
    <location>
        <begin position="44"/>
        <end position="97"/>
    </location>
</feature>
<dbReference type="Proteomes" id="UP000268014">
    <property type="component" value="Unassembled WGS sequence"/>
</dbReference>
<reference evidence="4" key="1">
    <citation type="submission" date="2017-02" db="UniProtKB">
        <authorList>
            <consortium name="WormBaseParasite"/>
        </authorList>
    </citation>
    <scope>IDENTIFICATION</scope>
</reference>
<dbReference type="EMBL" id="UZAF01017484">
    <property type="protein sequence ID" value="VDO42134.1"/>
    <property type="molecule type" value="Genomic_DNA"/>
</dbReference>
<reference evidence="2 3" key="2">
    <citation type="submission" date="2018-11" db="EMBL/GenBank/DDBJ databases">
        <authorList>
            <consortium name="Pathogen Informatics"/>
        </authorList>
    </citation>
    <scope>NUCLEOTIDE SEQUENCE [LARGE SCALE GENOMIC DNA]</scope>
    <source>
        <strain evidence="2 3">MHpl1</strain>
    </source>
</reference>
<accession>A0A0N4WJI7</accession>
<evidence type="ECO:0000313" key="3">
    <source>
        <dbReference type="Proteomes" id="UP000268014"/>
    </source>
</evidence>
<proteinExistence type="predicted"/>
<feature type="compositionally biased region" description="Polar residues" evidence="1">
    <location>
        <begin position="80"/>
        <end position="97"/>
    </location>
</feature>
<dbReference type="AlphaFoldDB" id="A0A0N4WJI7"/>
<organism evidence="4">
    <name type="scientific">Haemonchus placei</name>
    <name type="common">Barber's pole worm</name>
    <dbReference type="NCBI Taxonomy" id="6290"/>
    <lineage>
        <taxon>Eukaryota</taxon>
        <taxon>Metazoa</taxon>
        <taxon>Ecdysozoa</taxon>
        <taxon>Nematoda</taxon>
        <taxon>Chromadorea</taxon>
        <taxon>Rhabditida</taxon>
        <taxon>Rhabditina</taxon>
        <taxon>Rhabditomorpha</taxon>
        <taxon>Strongyloidea</taxon>
        <taxon>Trichostrongylidae</taxon>
        <taxon>Haemonchus</taxon>
    </lineage>
</organism>
<feature type="compositionally biased region" description="Basic and acidic residues" evidence="1">
    <location>
        <begin position="70"/>
        <end position="79"/>
    </location>
</feature>
<evidence type="ECO:0000256" key="1">
    <source>
        <dbReference type="SAM" id="MobiDB-lite"/>
    </source>
</evidence>
<keyword evidence="3" id="KW-1185">Reference proteome</keyword>
<gene>
    <name evidence="2" type="ORF">HPLM_LOCUS11170</name>
</gene>
<evidence type="ECO:0000313" key="2">
    <source>
        <dbReference type="EMBL" id="VDO42134.1"/>
    </source>
</evidence>
<dbReference type="WBParaSite" id="HPLM_0001117801-mRNA-1">
    <property type="protein sequence ID" value="HPLM_0001117801-mRNA-1"/>
    <property type="gene ID" value="HPLM_0001117801"/>
</dbReference>
<sequence length="140" mass="15433">MWQTPLSAAIAASQGQANNSLLQQLNVIVSDLTSKPTPIVIPSPIVPYTDTASTSSPVSKRPCFSPREASTSREIETKRSPPNNEASSSRLNQPSTSGRSATFVLIFSFWVRLQNRCAKNIWQNSWILRVVPKCLHLLIV</sequence>
<name>A0A0N4WJI7_HAEPC</name>
<protein>
    <submittedName>
        <fullName evidence="2 4">Uncharacterized protein</fullName>
    </submittedName>
</protein>